<evidence type="ECO:0000313" key="2">
    <source>
        <dbReference type="EMBL" id="SLM32108.1"/>
    </source>
</evidence>
<evidence type="ECO:0000259" key="1">
    <source>
        <dbReference type="PROSITE" id="PS51379"/>
    </source>
</evidence>
<sequence>MGDNPLVRDEELCLHKTGRECLRCMKVCPVRAVTLKGIERHRCDMRIQVNRKRFASRPNMADDIEVCAKCIAGMPCSL</sequence>
<accession>A0A1W1HIA8</accession>
<dbReference type="Proteomes" id="UP000191931">
    <property type="component" value="Unassembled WGS sequence"/>
</dbReference>
<gene>
    <name evidence="2" type="ORF">MTBBW1_60008</name>
</gene>
<evidence type="ECO:0000313" key="3">
    <source>
        <dbReference type="Proteomes" id="UP000191931"/>
    </source>
</evidence>
<protein>
    <recommendedName>
        <fullName evidence="1">4Fe-4S ferredoxin-type domain-containing protein</fullName>
    </recommendedName>
</protein>
<dbReference type="InterPro" id="IPR017896">
    <property type="entry name" value="4Fe4S_Fe-S-bd"/>
</dbReference>
<proteinExistence type="predicted"/>
<organism evidence="2 3">
    <name type="scientific">Desulfamplus magnetovallimortis</name>
    <dbReference type="NCBI Taxonomy" id="1246637"/>
    <lineage>
        <taxon>Bacteria</taxon>
        <taxon>Pseudomonadati</taxon>
        <taxon>Thermodesulfobacteriota</taxon>
        <taxon>Desulfobacteria</taxon>
        <taxon>Desulfobacterales</taxon>
        <taxon>Desulfobacteraceae</taxon>
        <taxon>Desulfamplus</taxon>
    </lineage>
</organism>
<feature type="domain" description="4Fe-4S ferredoxin-type" evidence="1">
    <location>
        <begin position="4"/>
        <end position="38"/>
    </location>
</feature>
<reference evidence="2 3" key="1">
    <citation type="submission" date="2017-03" db="EMBL/GenBank/DDBJ databases">
        <authorList>
            <person name="Afonso C.L."/>
            <person name="Miller P.J."/>
            <person name="Scott M.A."/>
            <person name="Spackman E."/>
            <person name="Goraichik I."/>
            <person name="Dimitrov K.M."/>
            <person name="Suarez D.L."/>
            <person name="Swayne D.E."/>
        </authorList>
    </citation>
    <scope>NUCLEOTIDE SEQUENCE [LARGE SCALE GENOMIC DNA]</scope>
    <source>
        <strain evidence="2">PRJEB14757</strain>
    </source>
</reference>
<dbReference type="STRING" id="1246637.MTBBW1_60008"/>
<keyword evidence="3" id="KW-1185">Reference proteome</keyword>
<dbReference type="SUPFAM" id="SSF54862">
    <property type="entry name" value="4Fe-4S ferredoxins"/>
    <property type="match status" value="1"/>
</dbReference>
<name>A0A1W1HIA8_9BACT</name>
<dbReference type="EMBL" id="FWEV01000303">
    <property type="protein sequence ID" value="SLM32108.1"/>
    <property type="molecule type" value="Genomic_DNA"/>
</dbReference>
<dbReference type="PROSITE" id="PS51379">
    <property type="entry name" value="4FE4S_FER_2"/>
    <property type="match status" value="1"/>
</dbReference>
<dbReference type="AlphaFoldDB" id="A0A1W1HIA8"/>